<organism evidence="2 3">
    <name type="scientific">Cercophora newfieldiana</name>
    <dbReference type="NCBI Taxonomy" id="92897"/>
    <lineage>
        <taxon>Eukaryota</taxon>
        <taxon>Fungi</taxon>
        <taxon>Dikarya</taxon>
        <taxon>Ascomycota</taxon>
        <taxon>Pezizomycotina</taxon>
        <taxon>Sordariomycetes</taxon>
        <taxon>Sordariomycetidae</taxon>
        <taxon>Sordariales</taxon>
        <taxon>Lasiosphaeriaceae</taxon>
        <taxon>Cercophora</taxon>
    </lineage>
</organism>
<dbReference type="EMBL" id="JAULSV010000007">
    <property type="protein sequence ID" value="KAK0639497.1"/>
    <property type="molecule type" value="Genomic_DNA"/>
</dbReference>
<evidence type="ECO:0000313" key="3">
    <source>
        <dbReference type="Proteomes" id="UP001174936"/>
    </source>
</evidence>
<evidence type="ECO:0008006" key="4">
    <source>
        <dbReference type="Google" id="ProtNLM"/>
    </source>
</evidence>
<dbReference type="Proteomes" id="UP001174936">
    <property type="component" value="Unassembled WGS sequence"/>
</dbReference>
<comment type="caution">
    <text evidence="2">The sequence shown here is derived from an EMBL/GenBank/DDBJ whole genome shotgun (WGS) entry which is preliminary data.</text>
</comment>
<keyword evidence="3" id="KW-1185">Reference proteome</keyword>
<protein>
    <recommendedName>
        <fullName evidence="4">F-box domain-containing protein</fullName>
    </recommendedName>
</protein>
<dbReference type="AlphaFoldDB" id="A0AA39XSM6"/>
<accession>A0AA39XSM6</accession>
<evidence type="ECO:0000256" key="1">
    <source>
        <dbReference type="SAM" id="MobiDB-lite"/>
    </source>
</evidence>
<reference evidence="2" key="1">
    <citation type="submission" date="2023-06" db="EMBL/GenBank/DDBJ databases">
        <title>Genome-scale phylogeny and comparative genomics of the fungal order Sordariales.</title>
        <authorList>
            <consortium name="Lawrence Berkeley National Laboratory"/>
            <person name="Hensen N."/>
            <person name="Bonometti L."/>
            <person name="Westerberg I."/>
            <person name="Brannstrom I.O."/>
            <person name="Guillou S."/>
            <person name="Cros-Aarteil S."/>
            <person name="Calhoun S."/>
            <person name="Haridas S."/>
            <person name="Kuo A."/>
            <person name="Mondo S."/>
            <person name="Pangilinan J."/>
            <person name="Riley R."/>
            <person name="Labutti K."/>
            <person name="Andreopoulos B."/>
            <person name="Lipzen A."/>
            <person name="Chen C."/>
            <person name="Yanf M."/>
            <person name="Daum C."/>
            <person name="Ng V."/>
            <person name="Clum A."/>
            <person name="Steindorff A."/>
            <person name="Ohm R."/>
            <person name="Martin F."/>
            <person name="Silar P."/>
            <person name="Natvig D."/>
            <person name="Lalanne C."/>
            <person name="Gautier V."/>
            <person name="Ament-Velasquez S.L."/>
            <person name="Kruys A."/>
            <person name="Hutchinson M.I."/>
            <person name="Powell A.J."/>
            <person name="Barry K."/>
            <person name="Miller A.N."/>
            <person name="Grigoriev I.V."/>
            <person name="Debuchy R."/>
            <person name="Gladieux P."/>
            <person name="Thoren M.H."/>
            <person name="Johannesson H."/>
        </authorList>
    </citation>
    <scope>NUCLEOTIDE SEQUENCE</scope>
    <source>
        <strain evidence="2">SMH2532-1</strain>
    </source>
</reference>
<gene>
    <name evidence="2" type="ORF">B0T16DRAFT_463165</name>
</gene>
<evidence type="ECO:0000313" key="2">
    <source>
        <dbReference type="EMBL" id="KAK0639497.1"/>
    </source>
</evidence>
<feature type="region of interest" description="Disordered" evidence="1">
    <location>
        <begin position="1"/>
        <end position="22"/>
    </location>
</feature>
<name>A0AA39XSM6_9PEZI</name>
<proteinExistence type="predicted"/>
<sequence length="160" mass="18201">MSSDPGKMTALGENDGSKQEDYTSRIPTEILVKIFELVEGLEDSSDDHYQKTGYRFHRDDSNITDIKNCRLTSRRFCDASSHLLVRVVRVDIRPSAIARLEAIAKHPIISKGVRAVAISLGHYSPESAQRFDLFFHSQYHKLGRWINDTGYLPVSGYRED</sequence>